<organism evidence="3 5">
    <name type="scientific">Photobacterium damsela subsp. piscicida</name>
    <name type="common">Pasteurella piscicida</name>
    <dbReference type="NCBI Taxonomy" id="38294"/>
    <lineage>
        <taxon>Bacteria</taxon>
        <taxon>Pseudomonadati</taxon>
        <taxon>Pseudomonadota</taxon>
        <taxon>Gammaproteobacteria</taxon>
        <taxon>Vibrionales</taxon>
        <taxon>Vibrionaceae</taxon>
        <taxon>Photobacterium</taxon>
    </lineage>
</organism>
<dbReference type="EMBL" id="CP061854">
    <property type="protein sequence ID" value="QOD57021.1"/>
    <property type="molecule type" value="Genomic_DNA"/>
</dbReference>
<sequence length="58" mass="6518">MHEFYIGMKLLAAYLLIIAALFLLFKPVFHYSLGSIINKTLLSIPFGFLVLIALSIAF</sequence>
<gene>
    <name evidence="3" type="ORF">IC627_02980</name>
    <name evidence="2" type="ORF">PDPUS_1_02668</name>
</gene>
<reference evidence="3 5" key="3">
    <citation type="submission" date="2020-09" db="EMBL/GenBank/DDBJ databases">
        <title>Complete, closed and curated genome sequences of Photobacterium damselae subsp. piscicida isolates from Australia indicate localised evolution and additional plasmid-borne pathogenicity mechanisms.</title>
        <authorList>
            <person name="Baseggio L."/>
            <person name="Silayeva O."/>
            <person name="Buller N."/>
            <person name="Landos M."/>
            <person name="Engelstaedter J."/>
            <person name="Barnes A.C."/>
        </authorList>
    </citation>
    <scope>NUCLEOTIDE SEQUENCE [LARGE SCALE GENOMIC DNA]</scope>
    <source>
        <strain evidence="3 5">AS-16-0540-1</strain>
    </source>
</reference>
<dbReference type="EMBL" id="AP018045">
    <property type="protein sequence ID" value="BAX54042.1"/>
    <property type="molecule type" value="Genomic_DNA"/>
</dbReference>
<dbReference type="AlphaFoldDB" id="A0A1V1V5G8"/>
<keyword evidence="1" id="KW-0812">Transmembrane</keyword>
<accession>A0A1V1V5G8</accession>
<keyword evidence="1" id="KW-0472">Membrane</keyword>
<proteinExistence type="predicted"/>
<evidence type="ECO:0000256" key="1">
    <source>
        <dbReference type="SAM" id="Phobius"/>
    </source>
</evidence>
<evidence type="ECO:0000313" key="4">
    <source>
        <dbReference type="Proteomes" id="UP000218676"/>
    </source>
</evidence>
<name>A0A1V1V5G8_PHODP</name>
<evidence type="ECO:0000313" key="3">
    <source>
        <dbReference type="EMBL" id="QOD57021.1"/>
    </source>
</evidence>
<dbReference type="Proteomes" id="UP000218676">
    <property type="component" value="Chromosome 1"/>
</dbReference>
<evidence type="ECO:0000313" key="5">
    <source>
        <dbReference type="Proteomes" id="UP000516656"/>
    </source>
</evidence>
<feature type="transmembrane region" description="Helical" evidence="1">
    <location>
        <begin position="37"/>
        <end position="57"/>
    </location>
</feature>
<dbReference type="Proteomes" id="UP000516656">
    <property type="component" value="Chromosome 1"/>
</dbReference>
<dbReference type="RefSeq" id="WP_165761742.1">
    <property type="nucleotide sequence ID" value="NZ_AP018045.1"/>
</dbReference>
<feature type="transmembrane region" description="Helical" evidence="1">
    <location>
        <begin position="6"/>
        <end position="25"/>
    </location>
</feature>
<reference evidence="4" key="2">
    <citation type="submission" date="2017-05" db="EMBL/GenBank/DDBJ databases">
        <title>Whole genome sequence of fish pathogenic bacteria, Photobacterium damselae subsp. piscicida, strain 91-197, isolated from hybrid striped bass (Morone sp.) in USA.</title>
        <authorList>
            <person name="Teru Y."/>
            <person name="Hikima J."/>
            <person name="Kono T."/>
            <person name="Sakai M."/>
            <person name="Takano T."/>
            <person name="Hawke J.P."/>
            <person name="Takeyama H."/>
            <person name="Aoki T."/>
        </authorList>
    </citation>
    <scope>NUCLEOTIDE SEQUENCE [LARGE SCALE GENOMIC DNA]</scope>
    <source>
        <strain evidence="4">91-197</strain>
    </source>
</reference>
<evidence type="ECO:0000313" key="2">
    <source>
        <dbReference type="EMBL" id="BAX54042.1"/>
    </source>
</evidence>
<reference evidence="2" key="1">
    <citation type="journal article" date="2017" name="Genome Announc.">
        <title>Whole-Genome Sequence of Photobacterium damselae subsp. piscicida Strain 91-197, Isolated from Hybrid Striped Bass (Morone sp.) in the United States.</title>
        <authorList>
            <person name="Teru Y."/>
            <person name="Hikima J."/>
            <person name="Kono T."/>
            <person name="Sakai M."/>
            <person name="Takano T."/>
            <person name="Hawke J.P."/>
            <person name="Takeyama H."/>
            <person name="Aoki T."/>
        </authorList>
    </citation>
    <scope>NUCLEOTIDE SEQUENCE</scope>
    <source>
        <strain evidence="2">91-197</strain>
    </source>
</reference>
<keyword evidence="1" id="KW-1133">Transmembrane helix</keyword>
<protein>
    <submittedName>
        <fullName evidence="3">Uncharacterized protein</fullName>
    </submittedName>
</protein>